<feature type="transmembrane region" description="Helical" evidence="1">
    <location>
        <begin position="66"/>
        <end position="83"/>
    </location>
</feature>
<feature type="transmembrane region" description="Helical" evidence="1">
    <location>
        <begin position="103"/>
        <end position="122"/>
    </location>
</feature>
<feature type="transmembrane region" description="Helical" evidence="1">
    <location>
        <begin position="31"/>
        <end position="54"/>
    </location>
</feature>
<protein>
    <recommendedName>
        <fullName evidence="2">Cation-transporting P-type ATPase C-terminal domain-containing protein</fullName>
    </recommendedName>
</protein>
<dbReference type="InterPro" id="IPR006068">
    <property type="entry name" value="ATPase_P-typ_cation-transptr_C"/>
</dbReference>
<feature type="domain" description="Cation-transporting P-type ATPase C-terminal" evidence="2">
    <location>
        <begin position="4"/>
        <end position="122"/>
    </location>
</feature>
<dbReference type="Pfam" id="PF00689">
    <property type="entry name" value="Cation_ATPase_C"/>
    <property type="match status" value="1"/>
</dbReference>
<keyword evidence="1" id="KW-1133">Transmembrane helix</keyword>
<name>A0A2H4V9C9_9EURY</name>
<keyword evidence="1" id="KW-0812">Transmembrane</keyword>
<dbReference type="SUPFAM" id="SSF81665">
    <property type="entry name" value="Calcium ATPase, transmembrane domain M"/>
    <property type="match status" value="1"/>
</dbReference>
<dbReference type="AlphaFoldDB" id="A0A2H4V9C9"/>
<gene>
    <name evidence="3" type="ORF">BK007_00725</name>
</gene>
<sequence>MIKEPKEPGLLNNPPRDPDEQIVNLLFLRKVGLVSLAMTAGALSIFLIFGMPALNNSMNELLINQAQTAAFATVILVHVFYLVTARSIHDSAFNFSPFSNKWILLGITAILASLLMIIYNPLHFSLVSGGL</sequence>
<dbReference type="InterPro" id="IPR023298">
    <property type="entry name" value="ATPase_P-typ_TM_dom_sf"/>
</dbReference>
<organism evidence="3 4">
    <name type="scientific">Methanobacterium subterraneum</name>
    <dbReference type="NCBI Taxonomy" id="59277"/>
    <lineage>
        <taxon>Archaea</taxon>
        <taxon>Methanobacteriati</taxon>
        <taxon>Methanobacteriota</taxon>
        <taxon>Methanomada group</taxon>
        <taxon>Methanobacteria</taxon>
        <taxon>Methanobacteriales</taxon>
        <taxon>Methanobacteriaceae</taxon>
        <taxon>Methanobacterium</taxon>
    </lineage>
</organism>
<reference evidence="3 4" key="1">
    <citation type="submission" date="2016-10" db="EMBL/GenBank/DDBJ databases">
        <title>Comparative genomics between deep and shallow subseafloor isolates.</title>
        <authorList>
            <person name="Ishii S."/>
            <person name="Miller J.R."/>
            <person name="Sutton G."/>
            <person name="Suzuki S."/>
            <person name="Methe B."/>
            <person name="Inagaki F."/>
            <person name="Imachi H."/>
        </authorList>
    </citation>
    <scope>NUCLEOTIDE SEQUENCE [LARGE SCALE GENOMIC DNA]</scope>
    <source>
        <strain evidence="3 4">MO-MB1</strain>
    </source>
</reference>
<dbReference type="EMBL" id="CP017766">
    <property type="protein sequence ID" value="AUB54691.1"/>
    <property type="molecule type" value="Genomic_DNA"/>
</dbReference>
<evidence type="ECO:0000256" key="1">
    <source>
        <dbReference type="SAM" id="Phobius"/>
    </source>
</evidence>
<keyword evidence="1" id="KW-0472">Membrane</keyword>
<evidence type="ECO:0000259" key="2">
    <source>
        <dbReference type="Pfam" id="PF00689"/>
    </source>
</evidence>
<proteinExistence type="predicted"/>
<dbReference type="Gene3D" id="1.20.1110.10">
    <property type="entry name" value="Calcium-transporting ATPase, transmembrane domain"/>
    <property type="match status" value="1"/>
</dbReference>
<dbReference type="Proteomes" id="UP000232806">
    <property type="component" value="Chromosome"/>
</dbReference>
<accession>A0A2H4V9C9</accession>
<evidence type="ECO:0000313" key="3">
    <source>
        <dbReference type="EMBL" id="AUB54691.1"/>
    </source>
</evidence>
<evidence type="ECO:0000313" key="4">
    <source>
        <dbReference type="Proteomes" id="UP000232806"/>
    </source>
</evidence>